<dbReference type="Proteomes" id="UP000784294">
    <property type="component" value="Unassembled WGS sequence"/>
</dbReference>
<accession>A0A3S5FH21</accession>
<proteinExistence type="predicted"/>
<gene>
    <name evidence="1" type="ORF">PXEA_LOCUS35206</name>
</gene>
<dbReference type="EMBL" id="CAAALY010270904">
    <property type="protein sequence ID" value="VEL41766.1"/>
    <property type="molecule type" value="Genomic_DNA"/>
</dbReference>
<keyword evidence="2" id="KW-1185">Reference proteome</keyword>
<reference evidence="1" key="1">
    <citation type="submission" date="2018-11" db="EMBL/GenBank/DDBJ databases">
        <authorList>
            <consortium name="Pathogen Informatics"/>
        </authorList>
    </citation>
    <scope>NUCLEOTIDE SEQUENCE</scope>
</reference>
<evidence type="ECO:0000313" key="2">
    <source>
        <dbReference type="Proteomes" id="UP000784294"/>
    </source>
</evidence>
<protein>
    <submittedName>
        <fullName evidence="1">Uncharacterized protein</fullName>
    </submittedName>
</protein>
<evidence type="ECO:0000313" key="1">
    <source>
        <dbReference type="EMBL" id="VEL41766.1"/>
    </source>
</evidence>
<organism evidence="1 2">
    <name type="scientific">Protopolystoma xenopodis</name>
    <dbReference type="NCBI Taxonomy" id="117903"/>
    <lineage>
        <taxon>Eukaryota</taxon>
        <taxon>Metazoa</taxon>
        <taxon>Spiralia</taxon>
        <taxon>Lophotrochozoa</taxon>
        <taxon>Platyhelminthes</taxon>
        <taxon>Monogenea</taxon>
        <taxon>Polyopisthocotylea</taxon>
        <taxon>Polystomatidea</taxon>
        <taxon>Polystomatidae</taxon>
        <taxon>Protopolystoma</taxon>
    </lineage>
</organism>
<name>A0A3S5FH21_9PLAT</name>
<dbReference type="AlphaFoldDB" id="A0A3S5FH21"/>
<comment type="caution">
    <text evidence="1">The sequence shown here is derived from an EMBL/GenBank/DDBJ whole genome shotgun (WGS) entry which is preliminary data.</text>
</comment>
<sequence length="57" mass="6198">MYDLFDSQRSCTCSVRKSPILRVLWSIRVDAGLAHLGHSVALASLARLSHLPGVHVG</sequence>